<feature type="transmembrane region" description="Helical" evidence="1">
    <location>
        <begin position="16"/>
        <end position="36"/>
    </location>
</feature>
<keyword evidence="1" id="KW-0812">Transmembrane</keyword>
<evidence type="ECO:0000256" key="1">
    <source>
        <dbReference type="SAM" id="Phobius"/>
    </source>
</evidence>
<evidence type="ECO:0000313" key="2">
    <source>
        <dbReference type="EMBL" id="RRJ86807.1"/>
    </source>
</evidence>
<organism evidence="2 3">
    <name type="scientific">Gulosibacter macacae</name>
    <dbReference type="NCBI Taxonomy" id="2488791"/>
    <lineage>
        <taxon>Bacteria</taxon>
        <taxon>Bacillati</taxon>
        <taxon>Actinomycetota</taxon>
        <taxon>Actinomycetes</taxon>
        <taxon>Micrococcales</taxon>
        <taxon>Microbacteriaceae</taxon>
        <taxon>Gulosibacter</taxon>
    </lineage>
</organism>
<keyword evidence="1" id="KW-1133">Transmembrane helix</keyword>
<feature type="transmembrane region" description="Helical" evidence="1">
    <location>
        <begin position="141"/>
        <end position="165"/>
    </location>
</feature>
<name>A0A3P3VWU4_9MICO</name>
<feature type="transmembrane region" description="Helical" evidence="1">
    <location>
        <begin position="186"/>
        <end position="211"/>
    </location>
</feature>
<proteinExistence type="predicted"/>
<feature type="transmembrane region" description="Helical" evidence="1">
    <location>
        <begin position="42"/>
        <end position="67"/>
    </location>
</feature>
<dbReference type="OrthoDB" id="4399269at2"/>
<keyword evidence="3" id="KW-1185">Reference proteome</keyword>
<dbReference type="AlphaFoldDB" id="A0A3P3VWU4"/>
<accession>A0A3P3VWU4</accession>
<evidence type="ECO:0000313" key="3">
    <source>
        <dbReference type="Proteomes" id="UP000274391"/>
    </source>
</evidence>
<dbReference type="EMBL" id="RQVS01000007">
    <property type="protein sequence ID" value="RRJ86807.1"/>
    <property type="molecule type" value="Genomic_DNA"/>
</dbReference>
<dbReference type="Proteomes" id="UP000274391">
    <property type="component" value="Unassembled WGS sequence"/>
</dbReference>
<keyword evidence="1" id="KW-0472">Membrane</keyword>
<sequence>MITKLLKHEAIRTRGLVLALVGGALAIVAVSALLIITKWPVLSQLGIFIGAAVTLMLIPVAQFALAVDYWRSSYRANGYLTHSLPARGSTVFAAKLIWASIITIVAIIVTLALILMLYPAIMLNQGGDPNPFTALGQLGEALSTFAPAWLIVLMALGIVVFYLSWPVQLFYTASRGSEEPINRRGAAGPIIVYAILYTVTQVLSAAAIFALPFGLGMDGDKLGIIGFDPLVTLTNDAAIMPIGFLPVIFVITLYCLWRTVRSWNRRVSLV</sequence>
<reference evidence="2 3" key="1">
    <citation type="submission" date="2018-11" db="EMBL/GenBank/DDBJ databases">
        <title>YIM 102482-1 draft genome.</title>
        <authorList>
            <person name="Li G."/>
            <person name="Jiang Y."/>
        </authorList>
    </citation>
    <scope>NUCLEOTIDE SEQUENCE [LARGE SCALE GENOMIC DNA]</scope>
    <source>
        <strain evidence="2 3">YIM 102482-1</strain>
    </source>
</reference>
<dbReference type="RefSeq" id="WP_124972016.1">
    <property type="nucleotide sequence ID" value="NZ_RQVS01000007.1"/>
</dbReference>
<comment type="caution">
    <text evidence="2">The sequence shown here is derived from an EMBL/GenBank/DDBJ whole genome shotgun (WGS) entry which is preliminary data.</text>
</comment>
<protein>
    <submittedName>
        <fullName evidence="2">Uncharacterized protein</fullName>
    </submittedName>
</protein>
<feature type="transmembrane region" description="Helical" evidence="1">
    <location>
        <begin position="237"/>
        <end position="257"/>
    </location>
</feature>
<gene>
    <name evidence="2" type="ORF">EG850_07245</name>
</gene>
<feature type="transmembrane region" description="Helical" evidence="1">
    <location>
        <begin position="96"/>
        <end position="121"/>
    </location>
</feature>